<organism evidence="2 3">
    <name type="scientific">Salibacterium halotolerans</name>
    <dbReference type="NCBI Taxonomy" id="1884432"/>
    <lineage>
        <taxon>Bacteria</taxon>
        <taxon>Bacillati</taxon>
        <taxon>Bacillota</taxon>
        <taxon>Bacilli</taxon>
        <taxon>Bacillales</taxon>
        <taxon>Bacillaceae</taxon>
    </lineage>
</organism>
<dbReference type="STRING" id="1884432.SAMN05518683_11115"/>
<dbReference type="SUPFAM" id="SSF51658">
    <property type="entry name" value="Xylose isomerase-like"/>
    <property type="match status" value="1"/>
</dbReference>
<sequence>MGGSYLLVVPGAVGRPQPYDDMEVERSIHSIQCVADLFYTHGIKAAVEPVRAAEVSMIHTVKEAKDYINKVDHHGVQYINGDTYHMQSEEAHIGEAIVGAQDYLVNLHMADSNRGALGDGHMDIDMIIMALYVIRYNQKEAFVTPEPLGPGGDPYPAMHAKPNQEKLKHLVNQSVSYFRERESCLLKGKNN</sequence>
<reference evidence="3" key="1">
    <citation type="submission" date="2016-10" db="EMBL/GenBank/DDBJ databases">
        <authorList>
            <person name="Varghese N."/>
            <person name="Submissions S."/>
        </authorList>
    </citation>
    <scope>NUCLEOTIDE SEQUENCE [LARGE SCALE GENOMIC DNA]</scope>
    <source>
        <strain evidence="3">S7</strain>
    </source>
</reference>
<protein>
    <submittedName>
        <fullName evidence="2">Xylose isomerase-like TIM barrel</fullName>
    </submittedName>
</protein>
<gene>
    <name evidence="2" type="ORF">SAMN05518683_11115</name>
</gene>
<accession>A0A1I5TMV9</accession>
<dbReference type="Pfam" id="PF01261">
    <property type="entry name" value="AP_endonuc_2"/>
    <property type="match status" value="1"/>
</dbReference>
<keyword evidence="2" id="KW-0413">Isomerase</keyword>
<name>A0A1I5TMV9_9BACI</name>
<feature type="domain" description="Xylose isomerase-like TIM barrel" evidence="1">
    <location>
        <begin position="1"/>
        <end position="136"/>
    </location>
</feature>
<dbReference type="EMBL" id="FOXD01000011">
    <property type="protein sequence ID" value="SFP84211.1"/>
    <property type="molecule type" value="Genomic_DNA"/>
</dbReference>
<dbReference type="Gene3D" id="3.20.20.150">
    <property type="entry name" value="Divalent-metal-dependent TIM barrel enzymes"/>
    <property type="match status" value="1"/>
</dbReference>
<keyword evidence="3" id="KW-1185">Reference proteome</keyword>
<dbReference type="InterPro" id="IPR036237">
    <property type="entry name" value="Xyl_isomerase-like_sf"/>
</dbReference>
<dbReference type="GO" id="GO:0016853">
    <property type="term" value="F:isomerase activity"/>
    <property type="evidence" value="ECO:0007669"/>
    <property type="project" value="UniProtKB-KW"/>
</dbReference>
<proteinExistence type="predicted"/>
<dbReference type="Proteomes" id="UP000198892">
    <property type="component" value="Unassembled WGS sequence"/>
</dbReference>
<evidence type="ECO:0000313" key="3">
    <source>
        <dbReference type="Proteomes" id="UP000198892"/>
    </source>
</evidence>
<dbReference type="InterPro" id="IPR013022">
    <property type="entry name" value="Xyl_isomerase-like_TIM-brl"/>
</dbReference>
<evidence type="ECO:0000313" key="2">
    <source>
        <dbReference type="EMBL" id="SFP84211.1"/>
    </source>
</evidence>
<evidence type="ECO:0000259" key="1">
    <source>
        <dbReference type="Pfam" id="PF01261"/>
    </source>
</evidence>
<dbReference type="AlphaFoldDB" id="A0A1I5TMV9"/>